<proteinExistence type="predicted"/>
<dbReference type="EMBL" id="NCVQ01000006">
    <property type="protein sequence ID" value="PWZ21382.1"/>
    <property type="molecule type" value="Genomic_DNA"/>
</dbReference>
<dbReference type="Pfam" id="PF14291">
    <property type="entry name" value="DUF4371"/>
    <property type="match status" value="1"/>
</dbReference>
<feature type="domain" description="DUF4371" evidence="1">
    <location>
        <begin position="6"/>
        <end position="137"/>
    </location>
</feature>
<name>A0A3L6EJZ2_MAIZE</name>
<sequence>MLEVSFQQGLSFRWHDESEESNDNRGNFIEVLKWLATNNAEVDNYVLKNSLSNCTLTSPDIQNDIIQCCAIETRKHIIQEIEEEYYTILADESSHVSHKEQLALCLRYVDSLEHPSEHFLGVVHVDNTTTISLKKAI</sequence>
<evidence type="ECO:0000259" key="1">
    <source>
        <dbReference type="Pfam" id="PF14291"/>
    </source>
</evidence>
<dbReference type="Proteomes" id="UP000251960">
    <property type="component" value="Chromosome 5"/>
</dbReference>
<reference evidence="2 3" key="1">
    <citation type="journal article" date="2018" name="Nat. Genet.">
        <title>Extensive intraspecific gene order and gene structural variations between Mo17 and other maize genomes.</title>
        <authorList>
            <person name="Sun S."/>
            <person name="Zhou Y."/>
            <person name="Chen J."/>
            <person name="Shi J."/>
            <person name="Zhao H."/>
            <person name="Zhao H."/>
            <person name="Song W."/>
            <person name="Zhang M."/>
            <person name="Cui Y."/>
            <person name="Dong X."/>
            <person name="Liu H."/>
            <person name="Ma X."/>
            <person name="Jiao Y."/>
            <person name="Wang B."/>
            <person name="Wei X."/>
            <person name="Stein J.C."/>
            <person name="Glaubitz J.C."/>
            <person name="Lu F."/>
            <person name="Yu G."/>
            <person name="Liang C."/>
            <person name="Fengler K."/>
            <person name="Li B."/>
            <person name="Rafalski A."/>
            <person name="Schnable P.S."/>
            <person name="Ware D.H."/>
            <person name="Buckler E.S."/>
            <person name="Lai J."/>
        </authorList>
    </citation>
    <scope>NUCLEOTIDE SEQUENCE [LARGE SCALE GENOMIC DNA]</scope>
    <source>
        <strain evidence="3">cv. Missouri 17</strain>
        <tissue evidence="2">Seedling</tissue>
    </source>
</reference>
<dbReference type="InterPro" id="IPR025398">
    <property type="entry name" value="DUF4371"/>
</dbReference>
<accession>A0A3L6EJZ2</accession>
<gene>
    <name evidence="2" type="ORF">Zm00014a_024924</name>
</gene>
<organism evidence="2 3">
    <name type="scientific">Zea mays</name>
    <name type="common">Maize</name>
    <dbReference type="NCBI Taxonomy" id="4577"/>
    <lineage>
        <taxon>Eukaryota</taxon>
        <taxon>Viridiplantae</taxon>
        <taxon>Streptophyta</taxon>
        <taxon>Embryophyta</taxon>
        <taxon>Tracheophyta</taxon>
        <taxon>Spermatophyta</taxon>
        <taxon>Magnoliopsida</taxon>
        <taxon>Liliopsida</taxon>
        <taxon>Poales</taxon>
        <taxon>Poaceae</taxon>
        <taxon>PACMAD clade</taxon>
        <taxon>Panicoideae</taxon>
        <taxon>Andropogonodae</taxon>
        <taxon>Andropogoneae</taxon>
        <taxon>Tripsacinae</taxon>
        <taxon>Zea</taxon>
    </lineage>
</organism>
<dbReference type="PANTHER" id="PTHR45749:SF36">
    <property type="entry name" value="ZINC FINGER MYM-TYPE PROTEIN 1-LIKE"/>
    <property type="match status" value="1"/>
</dbReference>
<dbReference type="AlphaFoldDB" id="A0A3L6EJZ2"/>
<evidence type="ECO:0000313" key="3">
    <source>
        <dbReference type="Proteomes" id="UP000251960"/>
    </source>
</evidence>
<comment type="caution">
    <text evidence="2">The sequence shown here is derived from an EMBL/GenBank/DDBJ whole genome shotgun (WGS) entry which is preliminary data.</text>
</comment>
<protein>
    <recommendedName>
        <fullName evidence="1">DUF4371 domain-containing protein</fullName>
    </recommendedName>
</protein>
<evidence type="ECO:0000313" key="2">
    <source>
        <dbReference type="EMBL" id="PWZ21382.1"/>
    </source>
</evidence>
<dbReference type="PANTHER" id="PTHR45749">
    <property type="match status" value="1"/>
</dbReference>